<feature type="region of interest" description="Disordered" evidence="1">
    <location>
        <begin position="147"/>
        <end position="169"/>
    </location>
</feature>
<dbReference type="Proteomes" id="UP000198287">
    <property type="component" value="Unassembled WGS sequence"/>
</dbReference>
<evidence type="ECO:0000256" key="1">
    <source>
        <dbReference type="SAM" id="MobiDB-lite"/>
    </source>
</evidence>
<evidence type="ECO:0000256" key="2">
    <source>
        <dbReference type="SAM" id="SignalP"/>
    </source>
</evidence>
<evidence type="ECO:0000313" key="4">
    <source>
        <dbReference type="Proteomes" id="UP000198287"/>
    </source>
</evidence>
<gene>
    <name evidence="3" type="ORF">Fcan01_10905</name>
</gene>
<dbReference type="AlphaFoldDB" id="A0A226ECC6"/>
<organism evidence="3 4">
    <name type="scientific">Folsomia candida</name>
    <name type="common">Springtail</name>
    <dbReference type="NCBI Taxonomy" id="158441"/>
    <lineage>
        <taxon>Eukaryota</taxon>
        <taxon>Metazoa</taxon>
        <taxon>Ecdysozoa</taxon>
        <taxon>Arthropoda</taxon>
        <taxon>Hexapoda</taxon>
        <taxon>Collembola</taxon>
        <taxon>Entomobryomorpha</taxon>
        <taxon>Isotomoidea</taxon>
        <taxon>Isotomidae</taxon>
        <taxon>Proisotominae</taxon>
        <taxon>Folsomia</taxon>
    </lineage>
</organism>
<sequence>MVNRHFTVLVLLIISVYTTTQISAGNQIRRNCNGWGRCLPTRQTINWTPGRADYSIQRRNCPSYCRGYGVCDRDGVCRHVTQGTPQTTGWGPSLTRQVPIQRRQETVILTPTWPAQQIKASPLISYGPPTTHHSLPLISRAQVLRKSPPINPPPKHLKQKEATPPPKETQYWEDLSNCGLPEYDCIPRISDRDDVNCAHCEDVLHGKCHSLGVCFVKGDPKSSPPPPEDIQTPKPYWEDLTNCLLPEYDCVPRANENDADNCAHCETVLHGKCNSVGICFVKKGQPPPPPKNDLTPPPPPPPSSNYWEDLSNCALPEFECIPKKEGFEIDCARCEISLEGKCHPLGICVVKKVAKNYWEDLTNCGLPEYDCVPRTSQDDEDNCQNCENVRGGRCHAVGVCVVKKA</sequence>
<keyword evidence="4" id="KW-1185">Reference proteome</keyword>
<reference evidence="3 4" key="1">
    <citation type="submission" date="2015-12" db="EMBL/GenBank/DDBJ databases">
        <title>The genome of Folsomia candida.</title>
        <authorList>
            <person name="Faddeeva A."/>
            <person name="Derks M.F."/>
            <person name="Anvar Y."/>
            <person name="Smit S."/>
            <person name="Van Straalen N."/>
            <person name="Roelofs D."/>
        </authorList>
    </citation>
    <scope>NUCLEOTIDE SEQUENCE [LARGE SCALE GENOMIC DNA]</scope>
    <source>
        <strain evidence="3 4">VU population</strain>
        <tissue evidence="3">Whole body</tissue>
    </source>
</reference>
<accession>A0A226ECC6</accession>
<feature type="chain" id="PRO_5012240257" evidence="2">
    <location>
        <begin position="21"/>
        <end position="405"/>
    </location>
</feature>
<dbReference type="EMBL" id="LNIX01000005">
    <property type="protein sequence ID" value="OXA55089.1"/>
    <property type="molecule type" value="Genomic_DNA"/>
</dbReference>
<keyword evidence="2" id="KW-0732">Signal</keyword>
<protein>
    <submittedName>
        <fullName evidence="3">Protein transport protein SEC31</fullName>
    </submittedName>
</protein>
<feature type="signal peptide" evidence="2">
    <location>
        <begin position="1"/>
        <end position="20"/>
    </location>
</feature>
<proteinExistence type="predicted"/>
<evidence type="ECO:0000313" key="3">
    <source>
        <dbReference type="EMBL" id="OXA55089.1"/>
    </source>
</evidence>
<comment type="caution">
    <text evidence="3">The sequence shown here is derived from an EMBL/GenBank/DDBJ whole genome shotgun (WGS) entry which is preliminary data.</text>
</comment>
<name>A0A226ECC6_FOLCA</name>